<sequence>MAAEVEREALAAGGDGERERQSMALAATGVSMAPAESTAAASARTVSFGGLPPPPDDGVRERRSWRLGPKGSASVSMPALHSVGSSNADTLLSSSTTGSIRRRSKRDDYDGGAAGEPERRTIFFQRIPHQRTGAPDEEQQRSPSSTLLYAQDLLVAALDAPRLATWIMASSGLWRFMGEWKRYAPVYEAFFLAGFGACGLACLGNAFLAATPYHTLPMSLLTAYVHVPAVHGFRFWRRTLNDVRSSGLVNSLVAHESSVVGAAVKNIGIGLRCTVVGQACFVVVVLAAYALPAMPLGDFGATAPRTGAAGVDVAAVRAHGLLMWVFITMVMCAITGQYALFALYSYLHTIDVALAGERVIAKMHRHYDTRDRRTFGSSELSAEVSRGGAYARYDLDELLEDVAATCGATQASLTRSSDAWSSILIHFLLVAFAQTFVVLNHVTLHTVGELKHTPYGYCYYFQDAFFVGSAGLVIFSTVVFAASVTSKCREVRGEAKRIAYANDAHVHAAALSQVLEDHLVGMSCFGHPVDQQKVAMILFAYTMLVLNSVIAILARRYNVGSPRRALAP</sequence>
<protein>
    <recommendedName>
        <fullName evidence="5">Gustatory receptor</fullName>
    </recommendedName>
</protein>
<feature type="transmembrane region" description="Helical" evidence="2">
    <location>
        <begin position="189"/>
        <end position="210"/>
    </location>
</feature>
<feature type="transmembrane region" description="Helical" evidence="2">
    <location>
        <begin position="464"/>
        <end position="486"/>
    </location>
</feature>
<feature type="transmembrane region" description="Helical" evidence="2">
    <location>
        <begin position="269"/>
        <end position="291"/>
    </location>
</feature>
<feature type="compositionally biased region" description="Low complexity" evidence="1">
    <location>
        <begin position="90"/>
        <end position="99"/>
    </location>
</feature>
<feature type="compositionally biased region" description="Low complexity" evidence="1">
    <location>
        <begin position="31"/>
        <end position="43"/>
    </location>
</feature>
<name>A0ABR1FXQ9_AURAN</name>
<evidence type="ECO:0008006" key="5">
    <source>
        <dbReference type="Google" id="ProtNLM"/>
    </source>
</evidence>
<evidence type="ECO:0000313" key="3">
    <source>
        <dbReference type="EMBL" id="KAK7240925.1"/>
    </source>
</evidence>
<evidence type="ECO:0000256" key="2">
    <source>
        <dbReference type="SAM" id="Phobius"/>
    </source>
</evidence>
<feature type="compositionally biased region" description="Basic and acidic residues" evidence="1">
    <location>
        <begin position="1"/>
        <end position="21"/>
    </location>
</feature>
<feature type="transmembrane region" description="Helical" evidence="2">
    <location>
        <begin position="423"/>
        <end position="444"/>
    </location>
</feature>
<feature type="region of interest" description="Disordered" evidence="1">
    <location>
        <begin position="1"/>
        <end position="143"/>
    </location>
</feature>
<accession>A0ABR1FXQ9</accession>
<comment type="caution">
    <text evidence="3">The sequence shown here is derived from an EMBL/GenBank/DDBJ whole genome shotgun (WGS) entry which is preliminary data.</text>
</comment>
<evidence type="ECO:0000256" key="1">
    <source>
        <dbReference type="SAM" id="MobiDB-lite"/>
    </source>
</evidence>
<gene>
    <name evidence="3" type="ORF">SO694_00055288</name>
</gene>
<keyword evidence="2" id="KW-1133">Transmembrane helix</keyword>
<dbReference type="EMBL" id="JBBJCI010000208">
    <property type="protein sequence ID" value="KAK7240925.1"/>
    <property type="molecule type" value="Genomic_DNA"/>
</dbReference>
<reference evidence="3 4" key="1">
    <citation type="submission" date="2024-03" db="EMBL/GenBank/DDBJ databases">
        <title>Aureococcus anophagefferens CCMP1851 and Kratosvirus quantuckense: Draft genome of a second virus-susceptible host strain in the model system.</title>
        <authorList>
            <person name="Chase E."/>
            <person name="Truchon A.R."/>
            <person name="Schepens W."/>
            <person name="Wilhelm S.W."/>
        </authorList>
    </citation>
    <scope>NUCLEOTIDE SEQUENCE [LARGE SCALE GENOMIC DNA]</scope>
    <source>
        <strain evidence="3 4">CCMP1851</strain>
    </source>
</reference>
<evidence type="ECO:0000313" key="4">
    <source>
        <dbReference type="Proteomes" id="UP001363151"/>
    </source>
</evidence>
<keyword evidence="4" id="KW-1185">Reference proteome</keyword>
<feature type="transmembrane region" description="Helical" evidence="2">
    <location>
        <begin position="216"/>
        <end position="236"/>
    </location>
</feature>
<organism evidence="3 4">
    <name type="scientific">Aureococcus anophagefferens</name>
    <name type="common">Harmful bloom alga</name>
    <dbReference type="NCBI Taxonomy" id="44056"/>
    <lineage>
        <taxon>Eukaryota</taxon>
        <taxon>Sar</taxon>
        <taxon>Stramenopiles</taxon>
        <taxon>Ochrophyta</taxon>
        <taxon>Pelagophyceae</taxon>
        <taxon>Pelagomonadales</taxon>
        <taxon>Pelagomonadaceae</taxon>
        <taxon>Aureococcus</taxon>
    </lineage>
</organism>
<dbReference type="Proteomes" id="UP001363151">
    <property type="component" value="Unassembled WGS sequence"/>
</dbReference>
<feature type="transmembrane region" description="Helical" evidence="2">
    <location>
        <begin position="321"/>
        <end position="344"/>
    </location>
</feature>
<feature type="transmembrane region" description="Helical" evidence="2">
    <location>
        <begin position="535"/>
        <end position="554"/>
    </location>
</feature>
<proteinExistence type="predicted"/>
<keyword evidence="2" id="KW-0472">Membrane</keyword>
<keyword evidence="2" id="KW-0812">Transmembrane</keyword>